<sequence length="78" mass="8542">MRWNDPLELVDVGLGFVGFFGVAFLIITAACELTGQPALGWALTTLALVLAFIALWQARRRILAARLRAEEARLGQDS</sequence>
<dbReference type="AlphaFoldDB" id="A0AAU7G5J2"/>
<dbReference type="PROSITE" id="PS51257">
    <property type="entry name" value="PROKAR_LIPOPROTEIN"/>
    <property type="match status" value="1"/>
</dbReference>
<reference evidence="2" key="1">
    <citation type="submission" date="2024-05" db="EMBL/GenBank/DDBJ databases">
        <title>The Natural Products Discovery Center: Release of the First 8490 Sequenced Strains for Exploring Actinobacteria Biosynthetic Diversity.</title>
        <authorList>
            <person name="Kalkreuter E."/>
            <person name="Kautsar S.A."/>
            <person name="Yang D."/>
            <person name="Bader C.D."/>
            <person name="Teijaro C.N."/>
            <person name="Fluegel L."/>
            <person name="Davis C.M."/>
            <person name="Simpson J.R."/>
            <person name="Lauterbach L."/>
            <person name="Steele A.D."/>
            <person name="Gui C."/>
            <person name="Meng S."/>
            <person name="Li G."/>
            <person name="Viehrig K."/>
            <person name="Ye F."/>
            <person name="Su P."/>
            <person name="Kiefer A.F."/>
            <person name="Nichols A."/>
            <person name="Cepeda A.J."/>
            <person name="Yan W."/>
            <person name="Fan B."/>
            <person name="Jiang Y."/>
            <person name="Adhikari A."/>
            <person name="Zheng C.-J."/>
            <person name="Schuster L."/>
            <person name="Cowan T.M."/>
            <person name="Smanski M.J."/>
            <person name="Chevrette M.G."/>
            <person name="de Carvalho L.P.S."/>
            <person name="Shen B."/>
        </authorList>
    </citation>
    <scope>NUCLEOTIDE SEQUENCE</scope>
    <source>
        <strain evidence="2">NPDC080035</strain>
    </source>
</reference>
<evidence type="ECO:0000256" key="1">
    <source>
        <dbReference type="SAM" id="Phobius"/>
    </source>
</evidence>
<gene>
    <name evidence="2" type="ORF">AAME72_11125</name>
</gene>
<keyword evidence="1" id="KW-0812">Transmembrane</keyword>
<feature type="transmembrane region" description="Helical" evidence="1">
    <location>
        <begin position="39"/>
        <end position="58"/>
    </location>
</feature>
<accession>A0AAU7G5J2</accession>
<proteinExistence type="predicted"/>
<organism evidence="2">
    <name type="scientific">Leifsonia sp. NPDC080035</name>
    <dbReference type="NCBI Taxonomy" id="3143936"/>
    <lineage>
        <taxon>Bacteria</taxon>
        <taxon>Bacillati</taxon>
        <taxon>Actinomycetota</taxon>
        <taxon>Actinomycetes</taxon>
        <taxon>Micrococcales</taxon>
        <taxon>Microbacteriaceae</taxon>
        <taxon>Leifsonia</taxon>
    </lineage>
</organism>
<dbReference type="EMBL" id="CP157390">
    <property type="protein sequence ID" value="XBM46645.1"/>
    <property type="molecule type" value="Genomic_DNA"/>
</dbReference>
<name>A0AAU7G5J2_9MICO</name>
<dbReference type="RefSeq" id="WP_348786628.1">
    <property type="nucleotide sequence ID" value="NZ_CP157390.1"/>
</dbReference>
<keyword evidence="1" id="KW-1133">Transmembrane helix</keyword>
<evidence type="ECO:0000313" key="2">
    <source>
        <dbReference type="EMBL" id="XBM46645.1"/>
    </source>
</evidence>
<keyword evidence="1" id="KW-0472">Membrane</keyword>
<protein>
    <submittedName>
        <fullName evidence="2">Uncharacterized protein</fullName>
    </submittedName>
</protein>
<feature type="transmembrane region" description="Helical" evidence="1">
    <location>
        <begin position="7"/>
        <end position="27"/>
    </location>
</feature>